<evidence type="ECO:0000313" key="3">
    <source>
        <dbReference type="Proteomes" id="UP000664859"/>
    </source>
</evidence>
<gene>
    <name evidence="2" type="ORF">JKP88DRAFT_273095</name>
</gene>
<feature type="compositionally biased region" description="Basic and acidic residues" evidence="1">
    <location>
        <begin position="699"/>
        <end position="713"/>
    </location>
</feature>
<feature type="region of interest" description="Disordered" evidence="1">
    <location>
        <begin position="24"/>
        <end position="43"/>
    </location>
</feature>
<dbReference type="Proteomes" id="UP000664859">
    <property type="component" value="Unassembled WGS sequence"/>
</dbReference>
<dbReference type="AlphaFoldDB" id="A0A835YYL3"/>
<reference evidence="2" key="1">
    <citation type="submission" date="2021-02" db="EMBL/GenBank/DDBJ databases">
        <title>First Annotated Genome of the Yellow-green Alga Tribonema minus.</title>
        <authorList>
            <person name="Mahan K.M."/>
        </authorList>
    </citation>
    <scope>NUCLEOTIDE SEQUENCE</scope>
    <source>
        <strain evidence="2">UTEX B ZZ1240</strain>
    </source>
</reference>
<organism evidence="2 3">
    <name type="scientific">Tribonema minus</name>
    <dbReference type="NCBI Taxonomy" id="303371"/>
    <lineage>
        <taxon>Eukaryota</taxon>
        <taxon>Sar</taxon>
        <taxon>Stramenopiles</taxon>
        <taxon>Ochrophyta</taxon>
        <taxon>PX clade</taxon>
        <taxon>Xanthophyceae</taxon>
        <taxon>Tribonematales</taxon>
        <taxon>Tribonemataceae</taxon>
        <taxon>Tribonema</taxon>
    </lineage>
</organism>
<feature type="region of interest" description="Disordered" evidence="1">
    <location>
        <begin position="644"/>
        <end position="752"/>
    </location>
</feature>
<evidence type="ECO:0000256" key="1">
    <source>
        <dbReference type="SAM" id="MobiDB-lite"/>
    </source>
</evidence>
<proteinExistence type="predicted"/>
<feature type="compositionally biased region" description="Polar residues" evidence="1">
    <location>
        <begin position="115"/>
        <end position="124"/>
    </location>
</feature>
<name>A0A835YYL3_9STRA</name>
<dbReference type="EMBL" id="JAFCMP010000223">
    <property type="protein sequence ID" value="KAG5183118.1"/>
    <property type="molecule type" value="Genomic_DNA"/>
</dbReference>
<evidence type="ECO:0000313" key="2">
    <source>
        <dbReference type="EMBL" id="KAG5183118.1"/>
    </source>
</evidence>
<feature type="region of interest" description="Disordered" evidence="1">
    <location>
        <begin position="105"/>
        <end position="125"/>
    </location>
</feature>
<comment type="caution">
    <text evidence="2">The sequence shown here is derived from an EMBL/GenBank/DDBJ whole genome shotgun (WGS) entry which is preliminary data.</text>
</comment>
<keyword evidence="3" id="KW-1185">Reference proteome</keyword>
<accession>A0A835YYL3</accession>
<protein>
    <submittedName>
        <fullName evidence="2">Uncharacterized protein</fullName>
    </submittedName>
</protein>
<sequence>MSGRIVTFAHSKLRAEAGGSVIQHHRVPSARRTQPPSKTGKPLLRQSGSTLMTFGHSHITSVPRCVSAKRVALRGSLDGSAARLSRPSHALHMQHLFAEFDDEDDEGLGAEDVPTESQVSSDASSRYWAATRRGAGAGQGAAASLGAATVAAAAAAAPTTSAASAAASAAAAASSAASAVTAAAVAAASATTAAAVSAAKKAFPEQARKHPGKTILMLALMAAVGLDAYSFMSDPSSGTLPPHWKPVPKAASTGRPDLSALFRKETADLFGTDAPDLFRTSRIVALPAELSFRDLSGGGFTLYNGAVERVPENAVPTEADSSVFVMPEELAAFEKFLEDHAQCLEPDAVKKAQAAAFDDIFAGFDLIIGPDDRVLAAGKKVNVPVPSSFKGVPIELAEVASDRGNVLPAVELLKEGFAIRTANAAKTMVTGALTGGWNAVLKPAKWFTSWSVATPSAGTEQSAEEAEASIARAAAHIQSAVPKGASLESLLAPLPLRSALTPESQAAAVSAAEGALGRVIAGESIDWTPAGTGDDSGRFPAAPWLNALAEHLRMALEAPASLQELNASDEAAYTSAMEKWTATLVNDIRTGQSPAEDVMANFARVIARLQHNARQQRHEGVSSGAVSSDEAEQYFDAADAEPLSAEPDAEAAEPLRASAGEVPATAGEAVPEVQSETAGEREAQGEPTGEPQGEPMGESTRDGEQEDQPKGQSEDAEVESARRPSVQGEQVQPLQSAGAPAQAHAKHVSSPDPTLAEWIHDFVTARSPRYPERPDRTPFLRPVVDFVTGESASEAGRPDGWSQALQQSREAFKSAGIAAPDSDALPQDMARFLHQIMDEDAFSRLLSFEMACRIWYANQKYNGSAAPMPTSLAPSPL</sequence>